<evidence type="ECO:0000313" key="1">
    <source>
        <dbReference type="EMBL" id="EEF44147.1"/>
    </source>
</evidence>
<protein>
    <submittedName>
        <fullName evidence="1">Uncharacterized protein</fullName>
    </submittedName>
</protein>
<organism evidence="1 2">
    <name type="scientific">Ricinus communis</name>
    <name type="common">Castor bean</name>
    <dbReference type="NCBI Taxonomy" id="3988"/>
    <lineage>
        <taxon>Eukaryota</taxon>
        <taxon>Viridiplantae</taxon>
        <taxon>Streptophyta</taxon>
        <taxon>Embryophyta</taxon>
        <taxon>Tracheophyta</taxon>
        <taxon>Spermatophyta</taxon>
        <taxon>Magnoliopsida</taxon>
        <taxon>eudicotyledons</taxon>
        <taxon>Gunneridae</taxon>
        <taxon>Pentapetalae</taxon>
        <taxon>rosids</taxon>
        <taxon>fabids</taxon>
        <taxon>Malpighiales</taxon>
        <taxon>Euphorbiaceae</taxon>
        <taxon>Acalyphoideae</taxon>
        <taxon>Acalypheae</taxon>
        <taxon>Ricinus</taxon>
    </lineage>
</organism>
<evidence type="ECO:0000313" key="2">
    <source>
        <dbReference type="Proteomes" id="UP000008311"/>
    </source>
</evidence>
<gene>
    <name evidence="1" type="ORF">RCOM_1707510</name>
</gene>
<reference evidence="2" key="1">
    <citation type="journal article" date="2010" name="Nat. Biotechnol.">
        <title>Draft genome sequence of the oilseed species Ricinus communis.</title>
        <authorList>
            <person name="Chan A.P."/>
            <person name="Crabtree J."/>
            <person name="Zhao Q."/>
            <person name="Lorenzi H."/>
            <person name="Orvis J."/>
            <person name="Puiu D."/>
            <person name="Melake-Berhan A."/>
            <person name="Jones K.M."/>
            <person name="Redman J."/>
            <person name="Chen G."/>
            <person name="Cahoon E.B."/>
            <person name="Gedil M."/>
            <person name="Stanke M."/>
            <person name="Haas B.J."/>
            <person name="Wortman J.R."/>
            <person name="Fraser-Liggett C.M."/>
            <person name="Ravel J."/>
            <person name="Rabinowicz P.D."/>
        </authorList>
    </citation>
    <scope>NUCLEOTIDE SEQUENCE [LARGE SCALE GENOMIC DNA]</scope>
    <source>
        <strain evidence="2">cv. Hale</strain>
    </source>
</reference>
<keyword evidence="2" id="KW-1185">Reference proteome</keyword>
<accession>B9RWZ2</accession>
<dbReference type="EMBL" id="EQ973825">
    <property type="protein sequence ID" value="EEF44147.1"/>
    <property type="molecule type" value="Genomic_DNA"/>
</dbReference>
<dbReference type="Proteomes" id="UP000008311">
    <property type="component" value="Unassembled WGS sequence"/>
</dbReference>
<proteinExistence type="predicted"/>
<dbReference type="InParanoid" id="B9RWZ2"/>
<name>B9RWZ2_RICCO</name>
<sequence>MVAAELITLASSNPVNISTKISGIMVEEAFMEGEKPGFGSPSASSSMNRN</sequence>
<dbReference type="AlphaFoldDB" id="B9RWZ2"/>